<evidence type="ECO:0000313" key="2">
    <source>
        <dbReference type="Proteomes" id="UP001168821"/>
    </source>
</evidence>
<keyword evidence="2" id="KW-1185">Reference proteome</keyword>
<dbReference type="AlphaFoldDB" id="A0AA38ILY8"/>
<comment type="caution">
    <text evidence="1">The sequence shown here is derived from an EMBL/GenBank/DDBJ whole genome shotgun (WGS) entry which is preliminary data.</text>
</comment>
<dbReference type="EMBL" id="JALNTZ010000003">
    <property type="protein sequence ID" value="KAJ3657811.1"/>
    <property type="molecule type" value="Genomic_DNA"/>
</dbReference>
<gene>
    <name evidence="1" type="ORF">Zmor_009591</name>
</gene>
<sequence length="84" mass="9495">MLDATYVRRSIKHYVTKDNQIASEVVMSELLPGVSTKNKLIGEIRIMGRAKGAKALDTVLEKKQKSRIVWLVGVARQSWNAVWI</sequence>
<accession>A0AA38ILY8</accession>
<dbReference type="Proteomes" id="UP001168821">
    <property type="component" value="Unassembled WGS sequence"/>
</dbReference>
<protein>
    <submittedName>
        <fullName evidence="1">Uncharacterized protein</fullName>
    </submittedName>
</protein>
<reference evidence="1" key="1">
    <citation type="journal article" date="2023" name="G3 (Bethesda)">
        <title>Whole genome assemblies of Zophobas morio and Tenebrio molitor.</title>
        <authorList>
            <person name="Kaur S."/>
            <person name="Stinson S.A."/>
            <person name="diCenzo G.C."/>
        </authorList>
    </citation>
    <scope>NUCLEOTIDE SEQUENCE</scope>
    <source>
        <strain evidence="1">QUZm001</strain>
    </source>
</reference>
<name>A0AA38ILY8_9CUCU</name>
<organism evidence="1 2">
    <name type="scientific">Zophobas morio</name>
    <dbReference type="NCBI Taxonomy" id="2755281"/>
    <lineage>
        <taxon>Eukaryota</taxon>
        <taxon>Metazoa</taxon>
        <taxon>Ecdysozoa</taxon>
        <taxon>Arthropoda</taxon>
        <taxon>Hexapoda</taxon>
        <taxon>Insecta</taxon>
        <taxon>Pterygota</taxon>
        <taxon>Neoptera</taxon>
        <taxon>Endopterygota</taxon>
        <taxon>Coleoptera</taxon>
        <taxon>Polyphaga</taxon>
        <taxon>Cucujiformia</taxon>
        <taxon>Tenebrionidae</taxon>
        <taxon>Zophobas</taxon>
    </lineage>
</organism>
<evidence type="ECO:0000313" key="1">
    <source>
        <dbReference type="EMBL" id="KAJ3657811.1"/>
    </source>
</evidence>
<proteinExistence type="predicted"/>